<reference evidence="1" key="1">
    <citation type="submission" date="2023-04" db="EMBL/GenBank/DDBJ databases">
        <title>Candida boidinii NBRC 1967.</title>
        <authorList>
            <person name="Ichikawa N."/>
            <person name="Sato H."/>
            <person name="Tonouchi N."/>
        </authorList>
    </citation>
    <scope>NUCLEOTIDE SEQUENCE</scope>
    <source>
        <strain evidence="1">NBRC 1967</strain>
    </source>
</reference>
<organism evidence="1 2">
    <name type="scientific">Candida boidinii</name>
    <name type="common">Yeast</name>
    <dbReference type="NCBI Taxonomy" id="5477"/>
    <lineage>
        <taxon>Eukaryota</taxon>
        <taxon>Fungi</taxon>
        <taxon>Dikarya</taxon>
        <taxon>Ascomycota</taxon>
        <taxon>Saccharomycotina</taxon>
        <taxon>Pichiomycetes</taxon>
        <taxon>Pichiales</taxon>
        <taxon>Pichiaceae</taxon>
        <taxon>Ogataea</taxon>
        <taxon>Ogataea/Candida clade</taxon>
    </lineage>
</organism>
<keyword evidence="2" id="KW-1185">Reference proteome</keyword>
<dbReference type="EMBL" id="BSXV01002806">
    <property type="protein sequence ID" value="GME96776.1"/>
    <property type="molecule type" value="Genomic_DNA"/>
</dbReference>
<name>A0ACB5TXN1_CANBO</name>
<evidence type="ECO:0000313" key="1">
    <source>
        <dbReference type="EMBL" id="GME96776.1"/>
    </source>
</evidence>
<accession>A0ACB5TXN1</accession>
<sequence length="76" mass="8599">MLDFPRLNNLEGHLLEDSVLSVICTVTPETIIRKRRQHGKPAWESSVGRYIFPGEFTISPAESTVQQQKSTDSRAK</sequence>
<dbReference type="Proteomes" id="UP001165101">
    <property type="component" value="Unassembled WGS sequence"/>
</dbReference>
<proteinExistence type="predicted"/>
<comment type="caution">
    <text evidence="1">The sequence shown here is derived from an EMBL/GenBank/DDBJ whole genome shotgun (WGS) entry which is preliminary data.</text>
</comment>
<protein>
    <submittedName>
        <fullName evidence="1">Unnamed protein product</fullName>
    </submittedName>
</protein>
<evidence type="ECO:0000313" key="2">
    <source>
        <dbReference type="Proteomes" id="UP001165101"/>
    </source>
</evidence>
<gene>
    <name evidence="1" type="ORF">Cboi01_000438400</name>
</gene>